<dbReference type="GO" id="GO:1990481">
    <property type="term" value="P:mRNA pseudouridine synthesis"/>
    <property type="evidence" value="ECO:0007669"/>
    <property type="project" value="TreeGrafter"/>
</dbReference>
<reference evidence="9" key="1">
    <citation type="submission" date="2021-02" db="EMBL/GenBank/DDBJ databases">
        <authorList>
            <person name="Palmer J.M."/>
        </authorList>
    </citation>
    <scope>NUCLEOTIDE SEQUENCE</scope>
    <source>
        <strain evidence="9">SCRP734</strain>
    </source>
</reference>
<feature type="region of interest" description="Disordered" evidence="7">
    <location>
        <begin position="247"/>
        <end position="299"/>
    </location>
</feature>
<evidence type="ECO:0000256" key="6">
    <source>
        <dbReference type="PIRSR" id="PIRSR641708-2"/>
    </source>
</evidence>
<dbReference type="EMBL" id="JAGDFM010000234">
    <property type="protein sequence ID" value="KAG7381707.1"/>
    <property type="molecule type" value="Genomic_DNA"/>
</dbReference>
<dbReference type="FunFam" id="3.30.70.580:FF:000002">
    <property type="entry name" value="tRNA pseudouridine synthase"/>
    <property type="match status" value="1"/>
</dbReference>
<dbReference type="OrthoDB" id="10256309at2759"/>
<dbReference type="Pfam" id="PF01416">
    <property type="entry name" value="PseudoU_synth_1"/>
    <property type="match status" value="1"/>
</dbReference>
<evidence type="ECO:0000256" key="4">
    <source>
        <dbReference type="ARBA" id="ARBA00036943"/>
    </source>
</evidence>
<comment type="similarity">
    <text evidence="1">Belongs to the tRNA pseudouridine synthase TruA family.</text>
</comment>
<dbReference type="GO" id="GO:0005634">
    <property type="term" value="C:nucleus"/>
    <property type="evidence" value="ECO:0007669"/>
    <property type="project" value="TreeGrafter"/>
</dbReference>
<dbReference type="InterPro" id="IPR020097">
    <property type="entry name" value="PsdUridine_synth_TruA_a/b_dom"/>
</dbReference>
<evidence type="ECO:0000256" key="3">
    <source>
        <dbReference type="ARBA" id="ARBA00023235"/>
    </source>
</evidence>
<dbReference type="GO" id="GO:0003723">
    <property type="term" value="F:RNA binding"/>
    <property type="evidence" value="ECO:0007669"/>
    <property type="project" value="InterPro"/>
</dbReference>
<dbReference type="PANTHER" id="PTHR11142:SF4">
    <property type="entry name" value="PSEUDOURIDYLATE SYNTHASE 1 HOMOLOG"/>
    <property type="match status" value="1"/>
</dbReference>
<accession>A0A8T1VKB2</accession>
<feature type="active site" description="Nucleophile" evidence="5">
    <location>
        <position position="113"/>
    </location>
</feature>
<keyword evidence="10" id="KW-1185">Reference proteome</keyword>
<dbReference type="CDD" id="cd02568">
    <property type="entry name" value="PseudoU_synth_PUS1_PUS2"/>
    <property type="match status" value="1"/>
</dbReference>
<dbReference type="InterPro" id="IPR041708">
    <property type="entry name" value="PUS1/PUS2-like"/>
</dbReference>
<evidence type="ECO:0000259" key="8">
    <source>
        <dbReference type="Pfam" id="PF01416"/>
    </source>
</evidence>
<dbReference type="AlphaFoldDB" id="A0A8T1VKB2"/>
<proteinExistence type="inferred from homology"/>
<feature type="domain" description="Pseudouridine synthase I TruA alpha/beta" evidence="8">
    <location>
        <begin position="213"/>
        <end position="389"/>
    </location>
</feature>
<dbReference type="PANTHER" id="PTHR11142">
    <property type="entry name" value="PSEUDOURIDYLATE SYNTHASE"/>
    <property type="match status" value="1"/>
</dbReference>
<evidence type="ECO:0000313" key="9">
    <source>
        <dbReference type="EMBL" id="KAG7381707.1"/>
    </source>
</evidence>
<dbReference type="GO" id="GO:0031119">
    <property type="term" value="P:tRNA pseudouridine synthesis"/>
    <property type="evidence" value="ECO:0007669"/>
    <property type="project" value="InterPro"/>
</dbReference>
<evidence type="ECO:0000256" key="2">
    <source>
        <dbReference type="ARBA" id="ARBA00022694"/>
    </source>
</evidence>
<dbReference type="Proteomes" id="UP000694044">
    <property type="component" value="Unassembled WGS sequence"/>
</dbReference>
<feature type="binding site" evidence="6">
    <location>
        <position position="180"/>
    </location>
    <ligand>
        <name>substrate</name>
    </ligand>
</feature>
<feature type="compositionally biased region" description="Acidic residues" evidence="7">
    <location>
        <begin position="285"/>
        <end position="298"/>
    </location>
</feature>
<sequence>MLTRFALRPAGRAARRSSFCRGLAAAPGASDGAPTDRRWADPLADAAPTKLVKRKVAIVGGYMGTGYHGLQLNENVATIEDEIRRAIFQAGAMRESNFEDLGKIDWARSSRTDKGVHAGCIVFSGKLLIDEENKVDPVSGRVQGLTEALNASLPENVRVFSCTRVNKRFSARKNCVLREYEYFMPLSFLKDSLVGSDGADFDTDEAVAEFCRALRRYEGVHDFHNFTRSRSYFYKVQAKRKQFKAQNRRNRAEAEAVDDDVVEEDEEAEEEEEEEAEQESAAVDDYSEESSQFEDEEELTRKLLPRHRRSIYSCSGSLVPDFCDEPHLRVRIVGQAFLLNQIRCMVGGALAVATKGMSRVEFDAALLTNRIVRVPIAPAEGLVLLSSSFGGKLHTVSLYEDPNTVLAKERKNLAHRTLLNRREDEEMKTFREEVIYKEVASSWDFGEEMERWSAYLERCYESNERLDKDELSAVLYELDQAKLAIKNKNQAFVEQNRVELTEKGRQGALLPKQFTTKLCVRYSVAPGIFTSDLRRAVTRHLKTGKIPLDADEDHIMAYIDSYGTETLAKEGRKLRLSIRT</sequence>
<protein>
    <submittedName>
        <fullName evidence="9">Ubiquitin recognition factor in ER-associated degradation protein 1</fullName>
    </submittedName>
</protein>
<name>A0A8T1VKB2_9STRA</name>
<dbReference type="InterPro" id="IPR001406">
    <property type="entry name" value="PsdUridine_synth_TruA"/>
</dbReference>
<comment type="caution">
    <text evidence="9">The sequence shown here is derived from an EMBL/GenBank/DDBJ whole genome shotgun (WGS) entry which is preliminary data.</text>
</comment>
<keyword evidence="3" id="KW-0413">Isomerase</keyword>
<keyword evidence="2" id="KW-0819">tRNA processing</keyword>
<feature type="compositionally biased region" description="Acidic residues" evidence="7">
    <location>
        <begin position="255"/>
        <end position="278"/>
    </location>
</feature>
<evidence type="ECO:0000256" key="5">
    <source>
        <dbReference type="PIRSR" id="PIRSR641708-1"/>
    </source>
</evidence>
<comment type="catalytic activity">
    <reaction evidence="4">
        <text>a uridine in tRNA = a pseudouridine in tRNA</text>
        <dbReference type="Rhea" id="RHEA:54572"/>
        <dbReference type="Rhea" id="RHEA-COMP:13339"/>
        <dbReference type="Rhea" id="RHEA-COMP:13934"/>
        <dbReference type="ChEBI" id="CHEBI:65314"/>
        <dbReference type="ChEBI" id="CHEBI:65315"/>
    </reaction>
</comment>
<evidence type="ECO:0000256" key="1">
    <source>
        <dbReference type="ARBA" id="ARBA00009375"/>
    </source>
</evidence>
<evidence type="ECO:0000256" key="7">
    <source>
        <dbReference type="SAM" id="MobiDB-lite"/>
    </source>
</evidence>
<gene>
    <name evidence="9" type="primary">UFD1L_2</name>
    <name evidence="9" type="ORF">PHYPSEUDO_005706</name>
</gene>
<organism evidence="9 10">
    <name type="scientific">Phytophthora pseudosyringae</name>
    <dbReference type="NCBI Taxonomy" id="221518"/>
    <lineage>
        <taxon>Eukaryota</taxon>
        <taxon>Sar</taxon>
        <taxon>Stramenopiles</taxon>
        <taxon>Oomycota</taxon>
        <taxon>Peronosporomycetes</taxon>
        <taxon>Peronosporales</taxon>
        <taxon>Peronosporaceae</taxon>
        <taxon>Phytophthora</taxon>
    </lineage>
</organism>
<dbReference type="GO" id="GO:0009982">
    <property type="term" value="F:pseudouridine synthase activity"/>
    <property type="evidence" value="ECO:0007669"/>
    <property type="project" value="InterPro"/>
</dbReference>
<evidence type="ECO:0000313" key="10">
    <source>
        <dbReference type="Proteomes" id="UP000694044"/>
    </source>
</evidence>